<dbReference type="InterPro" id="IPR001906">
    <property type="entry name" value="Terpene_synth_N"/>
</dbReference>
<dbReference type="OrthoDB" id="1740623at2759"/>
<dbReference type="PANTHER" id="PTHR31225:SF225">
    <property type="entry name" value="SESQUITERPENE SYNTHASE 12"/>
    <property type="match status" value="1"/>
</dbReference>
<accession>A0A9J5YN48</accession>
<dbReference type="InterPro" id="IPR008930">
    <property type="entry name" value="Terpenoid_cyclase/PrenylTrfase"/>
</dbReference>
<keyword evidence="3" id="KW-1185">Reference proteome</keyword>
<sequence length="196" mass="22724">MEVQIKGTEKEKTPLKRERDMSQAVGAFQMFPHIPVTKWRCEFKAHFSCRKRKINQALITTAADGDADADGERTIRTQAMDNYDHYSSSSSSRPLANFPSTFWGYHFLSYSKKLEGDKLKEMMRKMLVETPENSPQKLVLIDTMQRLGVAYHFHNEIEASIQNIFDAQNYDNNDLYVVSLRFRLVRQQGHYMSSGN</sequence>
<dbReference type="Gene3D" id="1.50.10.130">
    <property type="entry name" value="Terpene synthase, N-terminal domain"/>
    <property type="match status" value="1"/>
</dbReference>
<dbReference type="EMBL" id="JACXVP010000006">
    <property type="protein sequence ID" value="KAG5601159.1"/>
    <property type="molecule type" value="Genomic_DNA"/>
</dbReference>
<proteinExistence type="predicted"/>
<dbReference type="GO" id="GO:0016114">
    <property type="term" value="P:terpenoid biosynthetic process"/>
    <property type="evidence" value="ECO:0007669"/>
    <property type="project" value="InterPro"/>
</dbReference>
<evidence type="ECO:0000313" key="2">
    <source>
        <dbReference type="EMBL" id="KAG5601159.1"/>
    </source>
</evidence>
<protein>
    <recommendedName>
        <fullName evidence="1">Terpene synthase N-terminal domain-containing protein</fullName>
    </recommendedName>
</protein>
<name>A0A9J5YN48_SOLCO</name>
<dbReference type="InterPro" id="IPR008949">
    <property type="entry name" value="Isoprenoid_synthase_dom_sf"/>
</dbReference>
<dbReference type="AlphaFoldDB" id="A0A9J5YN48"/>
<feature type="domain" description="Terpene synthase N-terminal" evidence="1">
    <location>
        <begin position="115"/>
        <end position="194"/>
    </location>
</feature>
<dbReference type="InterPro" id="IPR050148">
    <property type="entry name" value="Terpene_synthase-like"/>
</dbReference>
<evidence type="ECO:0000313" key="3">
    <source>
        <dbReference type="Proteomes" id="UP000824120"/>
    </source>
</evidence>
<evidence type="ECO:0000259" key="1">
    <source>
        <dbReference type="Pfam" id="PF01397"/>
    </source>
</evidence>
<reference evidence="2 3" key="1">
    <citation type="submission" date="2020-09" db="EMBL/GenBank/DDBJ databases">
        <title>De no assembly of potato wild relative species, Solanum commersonii.</title>
        <authorList>
            <person name="Cho K."/>
        </authorList>
    </citation>
    <scope>NUCLEOTIDE SEQUENCE [LARGE SCALE GENOMIC DNA]</scope>
    <source>
        <strain evidence="2">LZ3.2</strain>
        <tissue evidence="2">Leaf</tissue>
    </source>
</reference>
<dbReference type="Pfam" id="PF01397">
    <property type="entry name" value="Terpene_synth"/>
    <property type="match status" value="1"/>
</dbReference>
<dbReference type="Gene3D" id="1.10.600.10">
    <property type="entry name" value="Farnesyl Diphosphate Synthase"/>
    <property type="match status" value="1"/>
</dbReference>
<comment type="caution">
    <text evidence="2">The sequence shown here is derived from an EMBL/GenBank/DDBJ whole genome shotgun (WGS) entry which is preliminary data.</text>
</comment>
<gene>
    <name evidence="2" type="ORF">H5410_032529</name>
</gene>
<dbReference type="SUPFAM" id="SSF48239">
    <property type="entry name" value="Terpenoid cyclases/Protein prenyltransferases"/>
    <property type="match status" value="1"/>
</dbReference>
<dbReference type="GO" id="GO:0010333">
    <property type="term" value="F:terpene synthase activity"/>
    <property type="evidence" value="ECO:0007669"/>
    <property type="project" value="InterPro"/>
</dbReference>
<dbReference type="Proteomes" id="UP000824120">
    <property type="component" value="Chromosome 6"/>
</dbReference>
<dbReference type="InterPro" id="IPR036965">
    <property type="entry name" value="Terpene_synth_N_sf"/>
</dbReference>
<dbReference type="PANTHER" id="PTHR31225">
    <property type="entry name" value="OS04G0344100 PROTEIN-RELATED"/>
    <property type="match status" value="1"/>
</dbReference>
<organism evidence="2 3">
    <name type="scientific">Solanum commersonii</name>
    <name type="common">Commerson's wild potato</name>
    <name type="synonym">Commerson's nightshade</name>
    <dbReference type="NCBI Taxonomy" id="4109"/>
    <lineage>
        <taxon>Eukaryota</taxon>
        <taxon>Viridiplantae</taxon>
        <taxon>Streptophyta</taxon>
        <taxon>Embryophyta</taxon>
        <taxon>Tracheophyta</taxon>
        <taxon>Spermatophyta</taxon>
        <taxon>Magnoliopsida</taxon>
        <taxon>eudicotyledons</taxon>
        <taxon>Gunneridae</taxon>
        <taxon>Pentapetalae</taxon>
        <taxon>asterids</taxon>
        <taxon>lamiids</taxon>
        <taxon>Solanales</taxon>
        <taxon>Solanaceae</taxon>
        <taxon>Solanoideae</taxon>
        <taxon>Solaneae</taxon>
        <taxon>Solanum</taxon>
    </lineage>
</organism>